<accession>A0AAW6UA72</accession>
<proteinExistence type="predicted"/>
<keyword evidence="1" id="KW-0472">Membrane</keyword>
<dbReference type="Proteomes" id="UP001431532">
    <property type="component" value="Unassembled WGS sequence"/>
</dbReference>
<comment type="caution">
    <text evidence="2">The sequence shown here is derived from an EMBL/GenBank/DDBJ whole genome shotgun (WGS) entry which is preliminary data.</text>
</comment>
<feature type="transmembrane region" description="Helical" evidence="1">
    <location>
        <begin position="128"/>
        <end position="152"/>
    </location>
</feature>
<keyword evidence="3" id="KW-1185">Reference proteome</keyword>
<evidence type="ECO:0000313" key="2">
    <source>
        <dbReference type="EMBL" id="MDI6453327.1"/>
    </source>
</evidence>
<keyword evidence="1" id="KW-0812">Transmembrane</keyword>
<reference evidence="2" key="1">
    <citation type="submission" date="2023-05" db="EMBL/GenBank/DDBJ databases">
        <title>Mariniplasma microaerophilum sp. nov., a novel anaerobic mollicute isolated from terrestrial mud volcano, Taman Peninsula, Russia.</title>
        <authorList>
            <person name="Khomyakova M.A."/>
            <person name="Merkel A.Y."/>
            <person name="Slobodkin A.I."/>
        </authorList>
    </citation>
    <scope>NUCLEOTIDE SEQUENCE</scope>
    <source>
        <strain evidence="2">M4Ah</strain>
    </source>
</reference>
<dbReference type="AlphaFoldDB" id="A0AAW6UA72"/>
<feature type="transmembrane region" description="Helical" evidence="1">
    <location>
        <begin position="182"/>
        <end position="202"/>
    </location>
</feature>
<keyword evidence="1" id="KW-1133">Transmembrane helix</keyword>
<protein>
    <submittedName>
        <fullName evidence="2">DUF1700 domain-containing protein</fullName>
    </submittedName>
</protein>
<organism evidence="2 3">
    <name type="scientific">Peloplasma aerotolerans</name>
    <dbReference type="NCBI Taxonomy" id="3044389"/>
    <lineage>
        <taxon>Bacteria</taxon>
        <taxon>Bacillati</taxon>
        <taxon>Mycoplasmatota</taxon>
        <taxon>Mollicutes</taxon>
        <taxon>Acholeplasmatales</taxon>
        <taxon>Acholeplasmataceae</taxon>
        <taxon>Peloplasma</taxon>
    </lineage>
</organism>
<feature type="transmembrane region" description="Helical" evidence="1">
    <location>
        <begin position="75"/>
        <end position="108"/>
    </location>
</feature>
<sequence>MNKQEFMTQLESGLKKHQIKDIEDILSDYRMHFDHQIENGKSEADISQSLGDVGSIINDYSKISTKRSLKWFDMVTVGFVAIPMLIMLYGLLISLFGATVSSWGIAVYYLFRLSTFGFMPHIPFGVHFIYVFSSFAISIMFFCLSIYLIALIRSMTQQYLVKQTIRIGHYHVKKQYQLILKYSFWVMVISFVFSYIVSALIAKSLEYWHVWEWFS</sequence>
<evidence type="ECO:0000313" key="3">
    <source>
        <dbReference type="Proteomes" id="UP001431532"/>
    </source>
</evidence>
<dbReference type="RefSeq" id="WP_282839758.1">
    <property type="nucleotide sequence ID" value="NZ_JASCXW010000024.1"/>
</dbReference>
<evidence type="ECO:0000256" key="1">
    <source>
        <dbReference type="SAM" id="Phobius"/>
    </source>
</evidence>
<dbReference type="Pfam" id="PF22564">
    <property type="entry name" value="HAAS"/>
    <property type="match status" value="1"/>
</dbReference>
<gene>
    <name evidence="2" type="ORF">QJ521_07105</name>
</gene>
<name>A0AAW6UA72_9MOLU</name>
<dbReference type="EMBL" id="JASCXW010000024">
    <property type="protein sequence ID" value="MDI6453327.1"/>
    <property type="molecule type" value="Genomic_DNA"/>
</dbReference>